<protein>
    <recommendedName>
        <fullName evidence="4">Acyltransferase 3 domain-containing protein</fullName>
    </recommendedName>
</protein>
<evidence type="ECO:0000313" key="3">
    <source>
        <dbReference type="Proteomes" id="UP001164712"/>
    </source>
</evidence>
<sequence length="110" mass="12252">MIHRATVSPGNAFPSDEDNVRDNVSNKTIDSMKLIFAVTVVMMHGFLFDIKDPGYWIGFLVNGFLKPPCLFILLPADISFSRQCRKTTLKSGSIISGKYTYSGLLCTCMH</sequence>
<accession>A0ABY7HVA3</accession>
<dbReference type="Proteomes" id="UP001164712">
    <property type="component" value="Chromosome"/>
</dbReference>
<organism evidence="2 3">
    <name type="scientific">Rouxiella chamberiensis</name>
    <dbReference type="NCBI Taxonomy" id="1513468"/>
    <lineage>
        <taxon>Bacteria</taxon>
        <taxon>Pseudomonadati</taxon>
        <taxon>Pseudomonadota</taxon>
        <taxon>Gammaproteobacteria</taxon>
        <taxon>Enterobacterales</taxon>
        <taxon>Yersiniaceae</taxon>
        <taxon>Rouxiella</taxon>
    </lineage>
</organism>
<reference evidence="2" key="1">
    <citation type="submission" date="2022-12" db="EMBL/GenBank/DDBJ databases">
        <title>Complete genome sequence of an Australian strain of Rouxiella badensis DAR84756 and resolution of the R. badensis DSM100043 and R. chamberiensis DSM28324 genomes.</title>
        <authorList>
            <person name="Paul S."/>
            <person name="Anderson P.J."/>
            <person name="Maynard G."/>
            <person name="Dyall-Smith M."/>
            <person name="Kudinha T."/>
        </authorList>
    </citation>
    <scope>NUCLEOTIDE SEQUENCE</scope>
    <source>
        <strain evidence="2">DSM 28324</strain>
    </source>
</reference>
<gene>
    <name evidence="2" type="ORF">O1V66_07870</name>
</gene>
<proteinExistence type="predicted"/>
<feature type="transmembrane region" description="Helical" evidence="1">
    <location>
        <begin position="31"/>
        <end position="48"/>
    </location>
</feature>
<keyword evidence="1" id="KW-0472">Membrane</keyword>
<keyword evidence="1" id="KW-0812">Transmembrane</keyword>
<dbReference type="RefSeq" id="WP_269128371.1">
    <property type="nucleotide sequence ID" value="NZ_CP114058.1"/>
</dbReference>
<dbReference type="EMBL" id="CP114058">
    <property type="protein sequence ID" value="WAT03173.1"/>
    <property type="molecule type" value="Genomic_DNA"/>
</dbReference>
<feature type="transmembrane region" description="Helical" evidence="1">
    <location>
        <begin position="54"/>
        <end position="76"/>
    </location>
</feature>
<evidence type="ECO:0000313" key="2">
    <source>
        <dbReference type="EMBL" id="WAT03173.1"/>
    </source>
</evidence>
<keyword evidence="1" id="KW-1133">Transmembrane helix</keyword>
<evidence type="ECO:0008006" key="4">
    <source>
        <dbReference type="Google" id="ProtNLM"/>
    </source>
</evidence>
<keyword evidence="3" id="KW-1185">Reference proteome</keyword>
<name>A0ABY7HVA3_9GAMM</name>
<evidence type="ECO:0000256" key="1">
    <source>
        <dbReference type="SAM" id="Phobius"/>
    </source>
</evidence>